<gene>
    <name evidence="2" type="ORF">RS030_111800</name>
</gene>
<sequence length="190" mass="21856">MKLENIIILIIFLSKVLQNSCNLRKKSEESSKTDTLLRPVEFNNVTSALRIFPFVYYGYISRLSLSNLDPELVEKRLQEIYPFLSKRECGNLYCLFFYNPKSGSEMTMTALSFYPVVTVEEGEVFARIKSADSEKENYTEELLISPCKGVLQYVWPNVSTPSIAFMLIARVQCSRLKRDASKIAYDQIES</sequence>
<keyword evidence="3" id="KW-1185">Reference proteome</keyword>
<reference evidence="2 3" key="1">
    <citation type="submission" date="2023-10" db="EMBL/GenBank/DDBJ databases">
        <title>Comparative genomics analysis reveals potential genetic determinants of host preference in Cryptosporidium xiaoi.</title>
        <authorList>
            <person name="Xiao L."/>
            <person name="Li J."/>
        </authorList>
    </citation>
    <scope>NUCLEOTIDE SEQUENCE [LARGE SCALE GENOMIC DNA]</scope>
    <source>
        <strain evidence="2 3">52996</strain>
    </source>
</reference>
<protein>
    <submittedName>
        <fullName evidence="2">Uncharacterized protein</fullName>
    </submittedName>
</protein>
<organism evidence="2 3">
    <name type="scientific">Cryptosporidium xiaoi</name>
    <dbReference type="NCBI Taxonomy" id="659607"/>
    <lineage>
        <taxon>Eukaryota</taxon>
        <taxon>Sar</taxon>
        <taxon>Alveolata</taxon>
        <taxon>Apicomplexa</taxon>
        <taxon>Conoidasida</taxon>
        <taxon>Coccidia</taxon>
        <taxon>Eucoccidiorida</taxon>
        <taxon>Eimeriorina</taxon>
        <taxon>Cryptosporidiidae</taxon>
        <taxon>Cryptosporidium</taxon>
    </lineage>
</organism>
<comment type="caution">
    <text evidence="2">The sequence shown here is derived from an EMBL/GenBank/DDBJ whole genome shotgun (WGS) entry which is preliminary data.</text>
</comment>
<feature type="chain" id="PRO_5043676306" evidence="1">
    <location>
        <begin position="19"/>
        <end position="190"/>
    </location>
</feature>
<accession>A0AAV9Y353</accession>
<feature type="signal peptide" evidence="1">
    <location>
        <begin position="1"/>
        <end position="18"/>
    </location>
</feature>
<evidence type="ECO:0000256" key="1">
    <source>
        <dbReference type="SAM" id="SignalP"/>
    </source>
</evidence>
<keyword evidence="1" id="KW-0732">Signal</keyword>
<evidence type="ECO:0000313" key="2">
    <source>
        <dbReference type="EMBL" id="KAK6590854.1"/>
    </source>
</evidence>
<evidence type="ECO:0000313" key="3">
    <source>
        <dbReference type="Proteomes" id="UP001311799"/>
    </source>
</evidence>
<dbReference type="AlphaFoldDB" id="A0AAV9Y353"/>
<name>A0AAV9Y353_9CRYT</name>
<dbReference type="EMBL" id="JAWDEY010000002">
    <property type="protein sequence ID" value="KAK6590854.1"/>
    <property type="molecule type" value="Genomic_DNA"/>
</dbReference>
<dbReference type="Proteomes" id="UP001311799">
    <property type="component" value="Unassembled WGS sequence"/>
</dbReference>
<proteinExistence type="predicted"/>